<sequence length="390" mass="42791">MDDALNPYTPGSGLAPTVLTGRDRDLQAFDNLIKRAENNLLGRPMLLIGLRGVGKTVLLNQLKSRADKCDWLTVKVEASQGVRGAESVRRAIANGLGKASLRYRAKALVKESALALSRAVASFHLSLGDGAMNLGVETKDLAPVTGNLELDLQDVTSAVAETLKRDRKALAFFIDEMQDLDEEMMEALISAQHEAGQNRLPFYIIGAGLPSLPGKVARSRSYAERMFEVHTIDRLGLHSARKALSAPAERQDVEFEDDALDFLAEASGQYPYFLQEFGSQIWKVGEISPFTIADARQAARLGTKQLDAGFFQARWDRATPAERDYLSAMAALGDGSAETKEIGERLGKDNKALGPVRAKLINKGLIYSPEHGKVRYTVPNFKEFIIRRSE</sequence>
<dbReference type="PANTHER" id="PTHR34301">
    <property type="entry name" value="DNA-BINDING PROTEIN-RELATED"/>
    <property type="match status" value="1"/>
</dbReference>
<name>A0A7Y9ZXF0_9CORY</name>
<keyword evidence="2" id="KW-0547">Nucleotide-binding</keyword>
<accession>A0A7Y9ZXF0</accession>
<dbReference type="InterPro" id="IPR041664">
    <property type="entry name" value="AAA_16"/>
</dbReference>
<proteinExistence type="predicted"/>
<dbReference type="GO" id="GO:0005524">
    <property type="term" value="F:ATP binding"/>
    <property type="evidence" value="ECO:0007669"/>
    <property type="project" value="UniProtKB-KW"/>
</dbReference>
<feature type="domain" description="Orc1-like AAA ATPase" evidence="1">
    <location>
        <begin position="19"/>
        <end position="197"/>
    </location>
</feature>
<dbReference type="Pfam" id="PF13191">
    <property type="entry name" value="AAA_16"/>
    <property type="match status" value="1"/>
</dbReference>
<evidence type="ECO:0000313" key="2">
    <source>
        <dbReference type="EMBL" id="MBK3427334.1"/>
    </source>
</evidence>
<dbReference type="InterPro" id="IPR027417">
    <property type="entry name" value="P-loop_NTPase"/>
</dbReference>
<reference evidence="2 3" key="1">
    <citation type="submission" date="2020-12" db="EMBL/GenBank/DDBJ databases">
        <title>Draft genome sequence of the commensal strain Corynebacterium tuberculostearicum MFP09/CIP 102622 isolated from human skin.</title>
        <authorList>
            <person name="Boukerb A.M."/>
            <person name="Janvier X."/>
            <person name="Feuilloley M.G.J."/>
            <person name="Groboillot A."/>
        </authorList>
    </citation>
    <scope>NUCLEOTIDE SEQUENCE [LARGE SCALE GENOMIC DNA]</scope>
    <source>
        <strain evidence="2 3">CIP 102622</strain>
    </source>
</reference>
<dbReference type="AlphaFoldDB" id="A0A7Y9ZXF0"/>
<organism evidence="2 3">
    <name type="scientific">Corynebacterium tuberculostearicum</name>
    <dbReference type="NCBI Taxonomy" id="38304"/>
    <lineage>
        <taxon>Bacteria</taxon>
        <taxon>Bacillati</taxon>
        <taxon>Actinomycetota</taxon>
        <taxon>Actinomycetes</taxon>
        <taxon>Mycobacteriales</taxon>
        <taxon>Corynebacteriaceae</taxon>
        <taxon>Corynebacterium</taxon>
    </lineage>
</organism>
<evidence type="ECO:0000313" key="3">
    <source>
        <dbReference type="Proteomes" id="UP000603369"/>
    </source>
</evidence>
<dbReference type="GeneID" id="78320580"/>
<gene>
    <name evidence="2" type="ORF">JDP02_02250</name>
</gene>
<keyword evidence="2" id="KW-0067">ATP-binding</keyword>
<dbReference type="SUPFAM" id="SSF52540">
    <property type="entry name" value="P-loop containing nucleoside triphosphate hydrolases"/>
    <property type="match status" value="1"/>
</dbReference>
<dbReference type="Proteomes" id="UP000603369">
    <property type="component" value="Unassembled WGS sequence"/>
</dbReference>
<dbReference type="EMBL" id="JAEHFL010000002">
    <property type="protein sequence ID" value="MBK3427334.1"/>
    <property type="molecule type" value="Genomic_DNA"/>
</dbReference>
<dbReference type="RefSeq" id="WP_086589206.1">
    <property type="nucleotide sequence ID" value="NZ_CP068156.1"/>
</dbReference>
<protein>
    <submittedName>
        <fullName evidence="2">ATP-binding protein</fullName>
    </submittedName>
</protein>
<evidence type="ECO:0000259" key="1">
    <source>
        <dbReference type="Pfam" id="PF13191"/>
    </source>
</evidence>
<dbReference type="Gene3D" id="3.40.50.300">
    <property type="entry name" value="P-loop containing nucleotide triphosphate hydrolases"/>
    <property type="match status" value="1"/>
</dbReference>
<keyword evidence="3" id="KW-1185">Reference proteome</keyword>
<comment type="caution">
    <text evidence="2">The sequence shown here is derived from an EMBL/GenBank/DDBJ whole genome shotgun (WGS) entry which is preliminary data.</text>
</comment>
<dbReference type="PANTHER" id="PTHR34301:SF8">
    <property type="entry name" value="ATPASE DOMAIN-CONTAINING PROTEIN"/>
    <property type="match status" value="1"/>
</dbReference>